<gene>
    <name evidence="1" type="ORF">RM780_25650</name>
</gene>
<comment type="caution">
    <text evidence="1">The sequence shown here is derived from an EMBL/GenBank/DDBJ whole genome shotgun (WGS) entry which is preliminary data.</text>
</comment>
<keyword evidence="2" id="KW-1185">Reference proteome</keyword>
<dbReference type="Proteomes" id="UP001183388">
    <property type="component" value="Unassembled WGS sequence"/>
</dbReference>
<protein>
    <recommendedName>
        <fullName evidence="3">CAAX protease</fullName>
    </recommendedName>
</protein>
<evidence type="ECO:0008006" key="3">
    <source>
        <dbReference type="Google" id="ProtNLM"/>
    </source>
</evidence>
<organism evidence="1 2">
    <name type="scientific">Streptomyces boetiae</name>
    <dbReference type="NCBI Taxonomy" id="3075541"/>
    <lineage>
        <taxon>Bacteria</taxon>
        <taxon>Bacillati</taxon>
        <taxon>Actinomycetota</taxon>
        <taxon>Actinomycetes</taxon>
        <taxon>Kitasatosporales</taxon>
        <taxon>Streptomycetaceae</taxon>
        <taxon>Streptomyces</taxon>
    </lineage>
</organism>
<dbReference type="RefSeq" id="WP_311633279.1">
    <property type="nucleotide sequence ID" value="NZ_JAVREN010000064.1"/>
</dbReference>
<accession>A0ABU2LFE2</accession>
<name>A0ABU2LFE2_9ACTN</name>
<evidence type="ECO:0000313" key="2">
    <source>
        <dbReference type="Proteomes" id="UP001183388"/>
    </source>
</evidence>
<sequence>MTTSTRLWRPALRHAFPAYRGPRRPLHRTLDHLRTLRNKVAHHEPIGPRDLGADRDSALLVLGYLSDDVQRWVALVDRIPAVLAERPAPCRHLSLPTQRTER</sequence>
<dbReference type="EMBL" id="JAVREN010000064">
    <property type="protein sequence ID" value="MDT0310308.1"/>
    <property type="molecule type" value="Genomic_DNA"/>
</dbReference>
<reference evidence="2" key="1">
    <citation type="submission" date="2023-07" db="EMBL/GenBank/DDBJ databases">
        <title>30 novel species of actinomycetes from the DSMZ collection.</title>
        <authorList>
            <person name="Nouioui I."/>
        </authorList>
    </citation>
    <scope>NUCLEOTIDE SEQUENCE [LARGE SCALE GENOMIC DNA]</scope>
    <source>
        <strain evidence="2">DSM 44917</strain>
    </source>
</reference>
<evidence type="ECO:0000313" key="1">
    <source>
        <dbReference type="EMBL" id="MDT0310308.1"/>
    </source>
</evidence>
<proteinExistence type="predicted"/>